<reference evidence="3 4" key="1">
    <citation type="journal article" date="2015" name="Int. J. Syst. Evol. Microbiol.">
        <title>Micromonospora costi sp. nov., isolated from a leaf of Costus speciosus.</title>
        <authorList>
            <person name="Thawai C."/>
        </authorList>
    </citation>
    <scope>NUCLEOTIDE SEQUENCE [LARGE SCALE GENOMIC DNA]</scope>
    <source>
        <strain evidence="3 4">CS1-12</strain>
    </source>
</reference>
<evidence type="ECO:0000256" key="1">
    <source>
        <dbReference type="SAM" id="MobiDB-lite"/>
    </source>
</evidence>
<feature type="signal peptide" evidence="2">
    <location>
        <begin position="1"/>
        <end position="27"/>
    </location>
</feature>
<dbReference type="EMBL" id="RBAN01000001">
    <property type="protein sequence ID" value="RKN58114.1"/>
    <property type="molecule type" value="Genomic_DNA"/>
</dbReference>
<protein>
    <recommendedName>
        <fullName evidence="5">Secreted protein</fullName>
    </recommendedName>
</protein>
<accession>A0A3B0ACS2</accession>
<evidence type="ECO:0000313" key="4">
    <source>
        <dbReference type="Proteomes" id="UP000279968"/>
    </source>
</evidence>
<sequence>MKVWAGLGAAAVLTGAVVFVANTGSFAADTPPTIEEDFSHPGAERILADHGLKVFKGDGHIWFDTSRSYDTGEQCPVGQIQVEKALDVAPYGVWYCFKTKGTEGYLTLEVPGTFGIRGGSEPLEATANLPEGPKTYQIEPNKPVAISPGTGTEPPKAILVELRLSGAAS</sequence>
<comment type="caution">
    <text evidence="3">The sequence shown here is derived from an EMBL/GenBank/DDBJ whole genome shotgun (WGS) entry which is preliminary data.</text>
</comment>
<evidence type="ECO:0000313" key="3">
    <source>
        <dbReference type="EMBL" id="RKN58114.1"/>
    </source>
</evidence>
<name>A0A3B0ACS2_9ACTN</name>
<feature type="region of interest" description="Disordered" evidence="1">
    <location>
        <begin position="130"/>
        <end position="152"/>
    </location>
</feature>
<organism evidence="3 4">
    <name type="scientific">Micromonospora costi</name>
    <dbReference type="NCBI Taxonomy" id="1530042"/>
    <lineage>
        <taxon>Bacteria</taxon>
        <taxon>Bacillati</taxon>
        <taxon>Actinomycetota</taxon>
        <taxon>Actinomycetes</taxon>
        <taxon>Micromonosporales</taxon>
        <taxon>Micromonosporaceae</taxon>
        <taxon>Micromonospora</taxon>
    </lineage>
</organism>
<keyword evidence="4" id="KW-1185">Reference proteome</keyword>
<gene>
    <name evidence="3" type="ORF">D7193_05835</name>
</gene>
<evidence type="ECO:0008006" key="5">
    <source>
        <dbReference type="Google" id="ProtNLM"/>
    </source>
</evidence>
<keyword evidence="2" id="KW-0732">Signal</keyword>
<evidence type="ECO:0000256" key="2">
    <source>
        <dbReference type="SAM" id="SignalP"/>
    </source>
</evidence>
<proteinExistence type="predicted"/>
<dbReference type="Proteomes" id="UP000279968">
    <property type="component" value="Unassembled WGS sequence"/>
</dbReference>
<dbReference type="AlphaFoldDB" id="A0A3B0ACS2"/>
<feature type="chain" id="PRO_5017385092" description="Secreted protein" evidence="2">
    <location>
        <begin position="28"/>
        <end position="169"/>
    </location>
</feature>